<gene>
    <name evidence="1" type="ORF">OG626_00175</name>
    <name evidence="2" type="ORF">OG626_36230</name>
</gene>
<evidence type="ECO:0000313" key="2">
    <source>
        <dbReference type="EMBL" id="WTY99970.1"/>
    </source>
</evidence>
<protein>
    <submittedName>
        <fullName evidence="1">Uncharacterized protein</fullName>
    </submittedName>
</protein>
<sequence>MTLFCRRETHIVASGDELNVAALLKAAGHEAPVELTAAEREERHR</sequence>
<dbReference type="AlphaFoldDB" id="A0AAU3GNK0"/>
<organism evidence="1">
    <name type="scientific">Streptomyces sp. NBC_01401</name>
    <dbReference type="NCBI Taxonomy" id="2903854"/>
    <lineage>
        <taxon>Bacteria</taxon>
        <taxon>Bacillati</taxon>
        <taxon>Actinomycetota</taxon>
        <taxon>Actinomycetes</taxon>
        <taxon>Kitasatosporales</taxon>
        <taxon>Streptomycetaceae</taxon>
        <taxon>Streptomyces</taxon>
    </lineage>
</organism>
<name>A0AAU3GNK0_9ACTN</name>
<reference evidence="1" key="1">
    <citation type="submission" date="2022-10" db="EMBL/GenBank/DDBJ databases">
        <title>The complete genomes of actinobacterial strains from the NBC collection.</title>
        <authorList>
            <person name="Joergensen T.S."/>
            <person name="Alvarez Arevalo M."/>
            <person name="Sterndorff E.B."/>
            <person name="Faurdal D."/>
            <person name="Vuksanovic O."/>
            <person name="Mourched A.-S."/>
            <person name="Charusanti P."/>
            <person name="Shaw S."/>
            <person name="Blin K."/>
            <person name="Weber T."/>
        </authorList>
    </citation>
    <scope>NUCLEOTIDE SEQUENCE</scope>
    <source>
        <strain evidence="1">NBC_01401</strain>
    </source>
</reference>
<dbReference type="EMBL" id="CP109535">
    <property type="protein sequence ID" value="WTY93405.1"/>
    <property type="molecule type" value="Genomic_DNA"/>
</dbReference>
<dbReference type="EMBL" id="CP109535">
    <property type="protein sequence ID" value="WTY99970.1"/>
    <property type="molecule type" value="Genomic_DNA"/>
</dbReference>
<proteinExistence type="predicted"/>
<accession>A0AAU3GNK0</accession>
<evidence type="ECO:0000313" key="1">
    <source>
        <dbReference type="EMBL" id="WTY93405.1"/>
    </source>
</evidence>